<feature type="domain" description="RNase H type-1" evidence="1">
    <location>
        <begin position="2"/>
        <end position="58"/>
    </location>
</feature>
<comment type="caution">
    <text evidence="2">The sequence shown here is derived from an EMBL/GenBank/DDBJ whole genome shotgun (WGS) entry which is preliminary data.</text>
</comment>
<dbReference type="AlphaFoldDB" id="A0AAW2D991"/>
<keyword evidence="3" id="KW-1185">Reference proteome</keyword>
<organism evidence="2 3">
    <name type="scientific">Lithocarpus litseifolius</name>
    <dbReference type="NCBI Taxonomy" id="425828"/>
    <lineage>
        <taxon>Eukaryota</taxon>
        <taxon>Viridiplantae</taxon>
        <taxon>Streptophyta</taxon>
        <taxon>Embryophyta</taxon>
        <taxon>Tracheophyta</taxon>
        <taxon>Spermatophyta</taxon>
        <taxon>Magnoliopsida</taxon>
        <taxon>eudicotyledons</taxon>
        <taxon>Gunneridae</taxon>
        <taxon>Pentapetalae</taxon>
        <taxon>rosids</taxon>
        <taxon>fabids</taxon>
        <taxon>Fagales</taxon>
        <taxon>Fagaceae</taxon>
        <taxon>Lithocarpus</taxon>
    </lineage>
</organism>
<feature type="non-terminal residue" evidence="2">
    <location>
        <position position="1"/>
    </location>
</feature>
<evidence type="ECO:0000313" key="3">
    <source>
        <dbReference type="Proteomes" id="UP001459277"/>
    </source>
</evidence>
<protein>
    <recommendedName>
        <fullName evidence="1">RNase H type-1 domain-containing protein</fullName>
    </recommendedName>
</protein>
<dbReference type="InterPro" id="IPR036397">
    <property type="entry name" value="RNaseH_sf"/>
</dbReference>
<dbReference type="Proteomes" id="UP001459277">
    <property type="component" value="Unassembled WGS sequence"/>
</dbReference>
<dbReference type="EMBL" id="JAZDWU010000003">
    <property type="protein sequence ID" value="KAL0006839.1"/>
    <property type="molecule type" value="Genomic_DNA"/>
</dbReference>
<dbReference type="Gene3D" id="3.30.420.10">
    <property type="entry name" value="Ribonuclease H-like superfamily/Ribonuclease H"/>
    <property type="match status" value="1"/>
</dbReference>
<dbReference type="GO" id="GO:0004523">
    <property type="term" value="F:RNA-DNA hybrid ribonuclease activity"/>
    <property type="evidence" value="ECO:0007669"/>
    <property type="project" value="InterPro"/>
</dbReference>
<reference evidence="2 3" key="1">
    <citation type="submission" date="2024-01" db="EMBL/GenBank/DDBJ databases">
        <title>A telomere-to-telomere, gap-free genome of sweet tea (Lithocarpus litseifolius).</title>
        <authorList>
            <person name="Zhou J."/>
        </authorList>
    </citation>
    <scope>NUCLEOTIDE SEQUENCE [LARGE SCALE GENOMIC DNA]</scope>
    <source>
        <strain evidence="2">Zhou-2022a</strain>
        <tissue evidence="2">Leaf</tissue>
    </source>
</reference>
<proteinExistence type="predicted"/>
<sequence length="101" mass="11543">EIELDAKVVLGWVTEEFNSNLHHASLILDCRTLANQIPQVRMKYCIREANKCANALARTGLDSNQDFMLLDSTLVGLCIQLFCDNSGLYYERLRPLYTDFV</sequence>
<accession>A0AAW2D991</accession>
<gene>
    <name evidence="2" type="ORF">SO802_008341</name>
</gene>
<name>A0AAW2D991_9ROSI</name>
<evidence type="ECO:0000259" key="1">
    <source>
        <dbReference type="Pfam" id="PF13456"/>
    </source>
</evidence>
<evidence type="ECO:0000313" key="2">
    <source>
        <dbReference type="EMBL" id="KAL0006839.1"/>
    </source>
</evidence>
<dbReference type="InterPro" id="IPR002156">
    <property type="entry name" value="RNaseH_domain"/>
</dbReference>
<dbReference type="GO" id="GO:0003676">
    <property type="term" value="F:nucleic acid binding"/>
    <property type="evidence" value="ECO:0007669"/>
    <property type="project" value="InterPro"/>
</dbReference>
<dbReference type="Pfam" id="PF13456">
    <property type="entry name" value="RVT_3"/>
    <property type="match status" value="1"/>
</dbReference>